<gene>
    <name evidence="2" type="ORF">UN64_04105</name>
</gene>
<dbReference type="AlphaFoldDB" id="A0A1V3GC37"/>
<evidence type="ECO:0000256" key="1">
    <source>
        <dbReference type="SAM" id="Phobius"/>
    </source>
</evidence>
<keyword evidence="1" id="KW-0812">Transmembrane</keyword>
<dbReference type="Proteomes" id="UP000188597">
    <property type="component" value="Unassembled WGS sequence"/>
</dbReference>
<keyword evidence="1" id="KW-1133">Transmembrane helix</keyword>
<feature type="transmembrane region" description="Helical" evidence="1">
    <location>
        <begin position="55"/>
        <end position="74"/>
    </location>
</feature>
<reference evidence="2 3" key="1">
    <citation type="submission" date="2016-11" db="EMBL/GenBank/DDBJ databases">
        <authorList>
            <person name="Jaros S."/>
            <person name="Januszkiewicz K."/>
            <person name="Wedrychowicz H."/>
        </authorList>
    </citation>
    <scope>NUCLEOTIDE SEQUENCE [LARGE SCALE GENOMIC DNA]</scope>
    <source>
        <strain evidence="2 3">Con a/3</strain>
    </source>
</reference>
<dbReference type="OrthoDB" id="1952191at2"/>
<protein>
    <recommendedName>
        <fullName evidence="4">GGDEF domain-containing protein</fullName>
    </recommendedName>
</protein>
<keyword evidence="1" id="KW-0472">Membrane</keyword>
<sequence length="259" mass="30062">MKKYLATIVMLYISLIFFITGIAFFADGNLYVVDLIIVISSVVIMGLLNGTKNFLYILTISLILGFCFLIYSFVIQSSQLLQIDLIVHHLFVTISLIFLWLFFNQIKKIHEENIQLHTRITELKRFEQTPGLLYFPEFIIRANVILTGTKRRNETSHLIKIAPNVSSEIFDSVFYLLMECALQAIRADYDLVTKKDQSLIIFLQNTDQSGCKIVLDRLFLLLRPKINLLNLPFKWEEIKMASSLEESLAELDNKWRINN</sequence>
<evidence type="ECO:0000313" key="2">
    <source>
        <dbReference type="EMBL" id="OOE14387.1"/>
    </source>
</evidence>
<feature type="transmembrane region" description="Helical" evidence="1">
    <location>
        <begin position="86"/>
        <end position="103"/>
    </location>
</feature>
<evidence type="ECO:0008006" key="4">
    <source>
        <dbReference type="Google" id="ProtNLM"/>
    </source>
</evidence>
<name>A0A1V3GC37_9BACL</name>
<proteinExistence type="predicted"/>
<evidence type="ECO:0000313" key="3">
    <source>
        <dbReference type="Proteomes" id="UP000188597"/>
    </source>
</evidence>
<accession>A0A1V3GC37</accession>
<dbReference type="RefSeq" id="WP_077359964.1">
    <property type="nucleotide sequence ID" value="NZ_MQMF01000001.1"/>
</dbReference>
<feature type="transmembrane region" description="Helical" evidence="1">
    <location>
        <begin position="31"/>
        <end position="48"/>
    </location>
</feature>
<organism evidence="2 3">
    <name type="scientific">Fictibacillus arsenicus</name>
    <dbReference type="NCBI Taxonomy" id="255247"/>
    <lineage>
        <taxon>Bacteria</taxon>
        <taxon>Bacillati</taxon>
        <taxon>Bacillota</taxon>
        <taxon>Bacilli</taxon>
        <taxon>Bacillales</taxon>
        <taxon>Fictibacillaceae</taxon>
        <taxon>Fictibacillus</taxon>
    </lineage>
</organism>
<dbReference type="EMBL" id="MQMF01000001">
    <property type="protein sequence ID" value="OOE14387.1"/>
    <property type="molecule type" value="Genomic_DNA"/>
</dbReference>
<feature type="transmembrane region" description="Helical" evidence="1">
    <location>
        <begin position="5"/>
        <end position="25"/>
    </location>
</feature>
<comment type="caution">
    <text evidence="2">The sequence shown here is derived from an EMBL/GenBank/DDBJ whole genome shotgun (WGS) entry which is preliminary data.</text>
</comment>